<dbReference type="GO" id="GO:0004674">
    <property type="term" value="F:protein serine/threonine kinase activity"/>
    <property type="evidence" value="ECO:0007669"/>
    <property type="project" value="UniProtKB-EC"/>
</dbReference>
<comment type="catalytic activity">
    <reaction evidence="13">
        <text>L-seryl-[protein] + ATP = O-phospho-L-seryl-[protein] + ADP + H(+)</text>
        <dbReference type="Rhea" id="RHEA:17989"/>
        <dbReference type="Rhea" id="RHEA-COMP:9863"/>
        <dbReference type="Rhea" id="RHEA-COMP:11604"/>
        <dbReference type="ChEBI" id="CHEBI:15378"/>
        <dbReference type="ChEBI" id="CHEBI:29999"/>
        <dbReference type="ChEBI" id="CHEBI:30616"/>
        <dbReference type="ChEBI" id="CHEBI:83421"/>
        <dbReference type="ChEBI" id="CHEBI:456216"/>
        <dbReference type="EC" id="2.7.11.1"/>
    </reaction>
</comment>
<proteinExistence type="predicted"/>
<evidence type="ECO:0000256" key="1">
    <source>
        <dbReference type="ARBA" id="ARBA00003747"/>
    </source>
</evidence>
<dbReference type="InterPro" id="IPR008266">
    <property type="entry name" value="Tyr_kinase_AS"/>
</dbReference>
<evidence type="ECO:0000256" key="6">
    <source>
        <dbReference type="ARBA" id="ARBA00013948"/>
    </source>
</evidence>
<dbReference type="GO" id="GO:0034045">
    <property type="term" value="C:phagophore assembly site membrane"/>
    <property type="evidence" value="ECO:0007669"/>
    <property type="project" value="UniProtKB-SubCell"/>
</dbReference>
<dbReference type="PANTHER" id="PTHR24348">
    <property type="entry name" value="SERINE/THREONINE-PROTEIN KINASE UNC-51-RELATED"/>
    <property type="match status" value="1"/>
</dbReference>
<evidence type="ECO:0000313" key="16">
    <source>
        <dbReference type="Proteomes" id="UP001152649"/>
    </source>
</evidence>
<evidence type="ECO:0000256" key="8">
    <source>
        <dbReference type="ARBA" id="ARBA00022895"/>
    </source>
</evidence>
<evidence type="ECO:0000256" key="10">
    <source>
        <dbReference type="ARBA" id="ARBA00030980"/>
    </source>
</evidence>
<dbReference type="SUPFAM" id="SSF56112">
    <property type="entry name" value="Protein kinase-like (PK-like)"/>
    <property type="match status" value="1"/>
</dbReference>
<dbReference type="Gene3D" id="3.30.200.20">
    <property type="entry name" value="Phosphorylase Kinase, domain 1"/>
    <property type="match status" value="1"/>
</dbReference>
<evidence type="ECO:0000256" key="4">
    <source>
        <dbReference type="ARBA" id="ARBA00011534"/>
    </source>
</evidence>
<evidence type="ECO:0000256" key="5">
    <source>
        <dbReference type="ARBA" id="ARBA00012513"/>
    </source>
</evidence>
<evidence type="ECO:0000256" key="3">
    <source>
        <dbReference type="ARBA" id="ARBA00004623"/>
    </source>
</evidence>
<name>A0A9W4NUH7_9EURO</name>
<evidence type="ECO:0000256" key="13">
    <source>
        <dbReference type="ARBA" id="ARBA00048679"/>
    </source>
</evidence>
<dbReference type="InterPro" id="IPR045269">
    <property type="entry name" value="Atg1-like"/>
</dbReference>
<organism evidence="15 16">
    <name type="scientific">Penicillium salamii</name>
    <dbReference type="NCBI Taxonomy" id="1612424"/>
    <lineage>
        <taxon>Eukaryota</taxon>
        <taxon>Fungi</taxon>
        <taxon>Dikarya</taxon>
        <taxon>Ascomycota</taxon>
        <taxon>Pezizomycotina</taxon>
        <taxon>Eurotiomycetes</taxon>
        <taxon>Eurotiomycetidae</taxon>
        <taxon>Eurotiales</taxon>
        <taxon>Aspergillaceae</taxon>
        <taxon>Penicillium</taxon>
    </lineage>
</organism>
<comment type="catalytic activity">
    <reaction evidence="12">
        <text>L-threonyl-[protein] + ATP = O-phospho-L-threonyl-[protein] + ADP + H(+)</text>
        <dbReference type="Rhea" id="RHEA:46608"/>
        <dbReference type="Rhea" id="RHEA-COMP:11060"/>
        <dbReference type="Rhea" id="RHEA-COMP:11605"/>
        <dbReference type="ChEBI" id="CHEBI:15378"/>
        <dbReference type="ChEBI" id="CHEBI:30013"/>
        <dbReference type="ChEBI" id="CHEBI:30616"/>
        <dbReference type="ChEBI" id="CHEBI:61977"/>
        <dbReference type="ChEBI" id="CHEBI:456216"/>
        <dbReference type="EC" id="2.7.11.1"/>
    </reaction>
</comment>
<dbReference type="GO" id="GO:0010506">
    <property type="term" value="P:regulation of autophagy"/>
    <property type="evidence" value="ECO:0007669"/>
    <property type="project" value="InterPro"/>
</dbReference>
<dbReference type="OrthoDB" id="4062651at2759"/>
<evidence type="ECO:0000256" key="7">
    <source>
        <dbReference type="ARBA" id="ARBA00019973"/>
    </source>
</evidence>
<feature type="domain" description="Protein kinase" evidence="14">
    <location>
        <begin position="118"/>
        <end position="421"/>
    </location>
</feature>
<protein>
    <recommendedName>
        <fullName evidence="7">EKC/KEOPS complex subunit BUD32</fullName>
        <ecNumber evidence="5">2.7.11.1</ecNumber>
    </recommendedName>
    <alternativeName>
        <fullName evidence="10 11">Atypical Serine/threonine protein kinase BUD32</fullName>
    </alternativeName>
    <alternativeName>
        <fullName evidence="9">Autophagy-related protein 1</fullName>
    </alternativeName>
    <alternativeName>
        <fullName evidence="6">EKC/KEOPS complex subunit bud32</fullName>
    </alternativeName>
</protein>
<dbReference type="InterPro" id="IPR000719">
    <property type="entry name" value="Prot_kinase_dom"/>
</dbReference>
<comment type="subcellular location">
    <subcellularLocation>
        <location evidence="2">Chromosome</location>
        <location evidence="2">Telomere</location>
    </subcellularLocation>
    <subcellularLocation>
        <location evidence="3">Preautophagosomal structure membrane</location>
        <topology evidence="3">Peripheral membrane protein</topology>
    </subcellularLocation>
</comment>
<dbReference type="Proteomes" id="UP001152649">
    <property type="component" value="Unassembled WGS sequence"/>
</dbReference>
<comment type="subunit">
    <text evidence="4">Component of the EKC/KEOPS complex composed of at least BUD32, CGI121, GON7, KAE1 and PCC1; the whole complex dimerizes.</text>
</comment>
<dbReference type="PANTHER" id="PTHR24348:SF68">
    <property type="entry name" value="SERINE_THREONINE-PROTEIN KINASE ATG1C"/>
    <property type="match status" value="1"/>
</dbReference>
<keyword evidence="16" id="KW-1185">Reference proteome</keyword>
<keyword evidence="8" id="KW-0158">Chromosome</keyword>
<dbReference type="PROSITE" id="PS50011">
    <property type="entry name" value="PROTEIN_KINASE_DOM"/>
    <property type="match status" value="1"/>
</dbReference>
<evidence type="ECO:0000256" key="11">
    <source>
        <dbReference type="ARBA" id="ARBA00033194"/>
    </source>
</evidence>
<keyword evidence="8" id="KW-0779">Telomere</keyword>
<reference evidence="15" key="1">
    <citation type="submission" date="2021-07" db="EMBL/GenBank/DDBJ databases">
        <authorList>
            <person name="Branca A.L. A."/>
        </authorList>
    </citation>
    <scope>NUCLEOTIDE SEQUENCE</scope>
</reference>
<dbReference type="GO" id="GO:0000781">
    <property type="term" value="C:chromosome, telomeric region"/>
    <property type="evidence" value="ECO:0007669"/>
    <property type="project" value="UniProtKB-SubCell"/>
</dbReference>
<dbReference type="EMBL" id="CAJVPG010000435">
    <property type="protein sequence ID" value="CAG8418169.1"/>
    <property type="molecule type" value="Genomic_DNA"/>
</dbReference>
<dbReference type="AlphaFoldDB" id="A0A9W4NUH7"/>
<dbReference type="Gene3D" id="1.10.510.10">
    <property type="entry name" value="Transferase(Phosphotransferase) domain 1"/>
    <property type="match status" value="1"/>
</dbReference>
<dbReference type="PROSITE" id="PS00109">
    <property type="entry name" value="PROTEIN_KINASE_TYR"/>
    <property type="match status" value="1"/>
</dbReference>
<evidence type="ECO:0000313" key="15">
    <source>
        <dbReference type="EMBL" id="CAG8418169.1"/>
    </source>
</evidence>
<evidence type="ECO:0000256" key="12">
    <source>
        <dbReference type="ARBA" id="ARBA00047899"/>
    </source>
</evidence>
<evidence type="ECO:0000259" key="14">
    <source>
        <dbReference type="PROSITE" id="PS50011"/>
    </source>
</evidence>
<dbReference type="GO" id="GO:0005524">
    <property type="term" value="F:ATP binding"/>
    <property type="evidence" value="ECO:0007669"/>
    <property type="project" value="InterPro"/>
</dbReference>
<evidence type="ECO:0000256" key="2">
    <source>
        <dbReference type="ARBA" id="ARBA00004574"/>
    </source>
</evidence>
<evidence type="ECO:0000256" key="9">
    <source>
        <dbReference type="ARBA" id="ARBA00030237"/>
    </source>
</evidence>
<dbReference type="EC" id="2.7.11.1" evidence="5"/>
<dbReference type="SMART" id="SM00220">
    <property type="entry name" value="S_TKc"/>
    <property type="match status" value="1"/>
</dbReference>
<gene>
    <name evidence="15" type="ORF">PSALAMII_LOCUS9556</name>
</gene>
<comment type="caution">
    <text evidence="15">The sequence shown here is derived from an EMBL/GenBank/DDBJ whole genome shotgun (WGS) entry which is preliminary data.</text>
</comment>
<sequence length="421" mass="48611">MIDPEDRFWSEGQNYFGPREIPTIPSYCNVWDWDQLRMIKVKGTAKLFPPEEDRELSIIARLADYLSPEVSAITVDDDGLLNEVSTDPEEDDTLFLAYVPFSLCESLVDCRTIQYSKLQELDRLGPFVDLRLYKDESGISQTVVFKFNVLNKPLRIQMAWGELNILKSLPPHPNIIPFDRVVLEDQESRVIGFTTKYISGGNLANPDILFRFEWLQQLTEVVDFLNLELGIMHQDIAPRNLLIDPCTQKIVLFDFDRAASGKQRLYDGRDDVMGVAFTLYQLITNDTSFSDIPHWDRNINMVQSIPEWTSHRELDSEVSKFRSFLSEWIATRRSDGAGDMERYLNAPRRFTWPDTPTAPDYNVLFESGTTSDGKPNWTTGHRSRHTAMKMGQYCFRWERPPQSRCSRLSMASSSQSQKLCE</sequence>
<dbReference type="InterPro" id="IPR011009">
    <property type="entry name" value="Kinase-like_dom_sf"/>
</dbReference>
<accession>A0A9W4NUH7</accession>
<comment type="function">
    <text evidence="1">Component of the EKC/KEOPS complex that is required for the formation of a threonylcarbamoyl group on adenosine at position 37 (t(6)A37) in tRNAs that read codons beginning with adenine. The complex is probably involved in the transfer of the threonylcarbamoyl moiety of threonylcarbamoyl-AMP (TC-AMP) to the N6 group of A37. BUD32 has ATPase activity in the context of the EKC/KEOPS complex and likely plays a supporting role to the catalytic subunit KAE1. The EKC/KEOPS complex also promotes both telomere uncapping and telomere elongation. The complex is required for efficient recruitment of transcriptional coactivators.</text>
</comment>